<keyword evidence="3" id="KW-1185">Reference proteome</keyword>
<reference evidence="2 3" key="1">
    <citation type="submission" date="2023-09" db="EMBL/GenBank/DDBJ databases">
        <authorList>
            <person name="Wang M."/>
        </authorList>
    </citation>
    <scope>NUCLEOTIDE SEQUENCE [LARGE SCALE GENOMIC DNA]</scope>
    <source>
        <strain evidence="2">GT-2023</strain>
        <tissue evidence="2">Liver</tissue>
    </source>
</reference>
<dbReference type="Proteomes" id="UP001558613">
    <property type="component" value="Unassembled WGS sequence"/>
</dbReference>
<evidence type="ECO:0000313" key="2">
    <source>
        <dbReference type="EMBL" id="KAL1267061.1"/>
    </source>
</evidence>
<evidence type="ECO:0000256" key="1">
    <source>
        <dbReference type="SAM" id="MobiDB-lite"/>
    </source>
</evidence>
<sequence>MDKITGSNAEPIQQDESEQGDVTLPETLEKFPKKTSVPLERIPAASLPLTQLCPSLPPLSKQALLFLLGR</sequence>
<dbReference type="EMBL" id="JAYMGO010000010">
    <property type="protein sequence ID" value="KAL1267061.1"/>
    <property type="molecule type" value="Genomic_DNA"/>
</dbReference>
<feature type="region of interest" description="Disordered" evidence="1">
    <location>
        <begin position="1"/>
        <end position="24"/>
    </location>
</feature>
<gene>
    <name evidence="2" type="ORF">QQF64_002736</name>
</gene>
<organism evidence="2 3">
    <name type="scientific">Cirrhinus molitorella</name>
    <name type="common">mud carp</name>
    <dbReference type="NCBI Taxonomy" id="172907"/>
    <lineage>
        <taxon>Eukaryota</taxon>
        <taxon>Metazoa</taxon>
        <taxon>Chordata</taxon>
        <taxon>Craniata</taxon>
        <taxon>Vertebrata</taxon>
        <taxon>Euteleostomi</taxon>
        <taxon>Actinopterygii</taxon>
        <taxon>Neopterygii</taxon>
        <taxon>Teleostei</taxon>
        <taxon>Ostariophysi</taxon>
        <taxon>Cypriniformes</taxon>
        <taxon>Cyprinidae</taxon>
        <taxon>Labeoninae</taxon>
        <taxon>Labeonini</taxon>
        <taxon>Cirrhinus</taxon>
    </lineage>
</organism>
<proteinExistence type="predicted"/>
<comment type="caution">
    <text evidence="2">The sequence shown here is derived from an EMBL/GenBank/DDBJ whole genome shotgun (WGS) entry which is preliminary data.</text>
</comment>
<accession>A0ABR3MR04</accession>
<protein>
    <submittedName>
        <fullName evidence="2">Uncharacterized protein</fullName>
    </submittedName>
</protein>
<evidence type="ECO:0000313" key="3">
    <source>
        <dbReference type="Proteomes" id="UP001558613"/>
    </source>
</evidence>
<name>A0ABR3MR04_9TELE</name>
<feature type="compositionally biased region" description="Polar residues" evidence="1">
    <location>
        <begin position="1"/>
        <end position="11"/>
    </location>
</feature>